<protein>
    <submittedName>
        <fullName evidence="3">Uncharacterized protein</fullName>
    </submittedName>
</protein>
<reference evidence="3" key="1">
    <citation type="journal article" date="2019" name="Sci. Rep.">
        <title>Draft genome of Tanacetum cinerariifolium, the natural source of mosquito coil.</title>
        <authorList>
            <person name="Yamashiro T."/>
            <person name="Shiraishi A."/>
            <person name="Satake H."/>
            <person name="Nakayama K."/>
        </authorList>
    </citation>
    <scope>NUCLEOTIDE SEQUENCE</scope>
</reference>
<organism evidence="3">
    <name type="scientific">Tanacetum cinerariifolium</name>
    <name type="common">Dalmatian daisy</name>
    <name type="synonym">Chrysanthemum cinerariifolium</name>
    <dbReference type="NCBI Taxonomy" id="118510"/>
    <lineage>
        <taxon>Eukaryota</taxon>
        <taxon>Viridiplantae</taxon>
        <taxon>Streptophyta</taxon>
        <taxon>Embryophyta</taxon>
        <taxon>Tracheophyta</taxon>
        <taxon>Spermatophyta</taxon>
        <taxon>Magnoliopsida</taxon>
        <taxon>eudicotyledons</taxon>
        <taxon>Gunneridae</taxon>
        <taxon>Pentapetalae</taxon>
        <taxon>asterids</taxon>
        <taxon>campanulids</taxon>
        <taxon>Asterales</taxon>
        <taxon>Asteraceae</taxon>
        <taxon>Asteroideae</taxon>
        <taxon>Anthemideae</taxon>
        <taxon>Anthemidinae</taxon>
        <taxon>Tanacetum</taxon>
    </lineage>
</organism>
<accession>A0A6L2KAA0</accession>
<evidence type="ECO:0000256" key="2">
    <source>
        <dbReference type="SAM" id="MobiDB-lite"/>
    </source>
</evidence>
<evidence type="ECO:0000256" key="1">
    <source>
        <dbReference type="SAM" id="Coils"/>
    </source>
</evidence>
<evidence type="ECO:0000313" key="3">
    <source>
        <dbReference type="EMBL" id="GEU45889.1"/>
    </source>
</evidence>
<keyword evidence="1" id="KW-0175">Coiled coil</keyword>
<comment type="caution">
    <text evidence="3">The sequence shown here is derived from an EMBL/GenBank/DDBJ whole genome shotgun (WGS) entry which is preliminary data.</text>
</comment>
<name>A0A6L2KAA0_TANCI</name>
<feature type="coiled-coil region" evidence="1">
    <location>
        <begin position="101"/>
        <end position="156"/>
    </location>
</feature>
<dbReference type="EMBL" id="BKCJ010002048">
    <property type="protein sequence ID" value="GEU45889.1"/>
    <property type="molecule type" value="Genomic_DNA"/>
</dbReference>
<gene>
    <name evidence="3" type="ORF">Tci_017867</name>
</gene>
<proteinExistence type="predicted"/>
<dbReference type="AlphaFoldDB" id="A0A6L2KAA0"/>
<feature type="region of interest" description="Disordered" evidence="2">
    <location>
        <begin position="237"/>
        <end position="268"/>
    </location>
</feature>
<sequence length="268" mass="31112">MKGYDHIRQKMVLELANAINREPFVQLEEALKKVTEELQPSDPIKHVADEAVYKELDDSLVPRSHGDTINQTRSKRVSKLSNDSLLARGNTHQSDEDIMKLNELMELCTNLQTNVIDLEKTKTTQALEITSLKKRVNKLEKKQREEQEELTIEEKSTLFKELLEKRRKHFAAKAAEEKKKKPPTQAQQRKIMCTYLKNMEGNKLKDLKNKSFDSIQKMCDRAFNRVNTFVDFRTEMVEGSSKRSGEELTQESTKKQKVDDDKETAQLK</sequence>